<evidence type="ECO:0000313" key="6">
    <source>
        <dbReference type="EMBL" id="GAG58209.1"/>
    </source>
</evidence>
<evidence type="ECO:0000256" key="2">
    <source>
        <dbReference type="ARBA" id="ARBA00012438"/>
    </source>
</evidence>
<dbReference type="SUPFAM" id="SSF55874">
    <property type="entry name" value="ATPase domain of HSP90 chaperone/DNA topoisomerase II/histidine kinase"/>
    <property type="match status" value="1"/>
</dbReference>
<dbReference type="CDD" id="cd16917">
    <property type="entry name" value="HATPase_UhpB-NarQ-NarX-like"/>
    <property type="match status" value="1"/>
</dbReference>
<accession>X0YPM6</accession>
<evidence type="ECO:0000256" key="3">
    <source>
        <dbReference type="ARBA" id="ARBA00022679"/>
    </source>
</evidence>
<dbReference type="InterPro" id="IPR050482">
    <property type="entry name" value="Sensor_HK_TwoCompSys"/>
</dbReference>
<comment type="caution">
    <text evidence="6">The sequence shown here is derived from an EMBL/GenBank/DDBJ whole genome shotgun (WGS) entry which is preliminary data.</text>
</comment>
<feature type="domain" description="Histidine kinase/HSP90-like ATPase" evidence="5">
    <location>
        <begin position="24"/>
        <end position="111"/>
    </location>
</feature>
<keyword evidence="3" id="KW-0808">Transferase</keyword>
<dbReference type="GO" id="GO:0004673">
    <property type="term" value="F:protein histidine kinase activity"/>
    <property type="evidence" value="ECO:0007669"/>
    <property type="project" value="UniProtKB-EC"/>
</dbReference>
<dbReference type="Gene3D" id="3.30.565.10">
    <property type="entry name" value="Histidine kinase-like ATPase, C-terminal domain"/>
    <property type="match status" value="1"/>
</dbReference>
<dbReference type="GO" id="GO:0000160">
    <property type="term" value="P:phosphorelay signal transduction system"/>
    <property type="evidence" value="ECO:0007669"/>
    <property type="project" value="UniProtKB-KW"/>
</dbReference>
<name>X0YPM6_9ZZZZ</name>
<evidence type="ECO:0000256" key="1">
    <source>
        <dbReference type="ARBA" id="ARBA00000085"/>
    </source>
</evidence>
<dbReference type="EMBL" id="BART01008794">
    <property type="protein sequence ID" value="GAG58209.1"/>
    <property type="molecule type" value="Genomic_DNA"/>
</dbReference>
<gene>
    <name evidence="6" type="ORF">S01H4_19684</name>
</gene>
<protein>
    <recommendedName>
        <fullName evidence="2">histidine kinase</fullName>
        <ecNumber evidence="2">2.7.13.3</ecNumber>
    </recommendedName>
</protein>
<sequence length="112" mass="12547">MSYSIHRDDLPEERILKPEVVQNLLDLYTECLNNIVKHSAATRVDIKVSCENDQMSLLVKDNGVDFNYETQKEKKGSYGLKMMEELNQEIGGSLSIDSQSGPGTAVKITVKI</sequence>
<reference evidence="6" key="1">
    <citation type="journal article" date="2014" name="Front. Microbiol.">
        <title>High frequency of phylogenetically diverse reductive dehalogenase-homologous genes in deep subseafloor sedimentary metagenomes.</title>
        <authorList>
            <person name="Kawai M."/>
            <person name="Futagami T."/>
            <person name="Toyoda A."/>
            <person name="Takaki Y."/>
            <person name="Nishi S."/>
            <person name="Hori S."/>
            <person name="Arai W."/>
            <person name="Tsubouchi T."/>
            <person name="Morono Y."/>
            <person name="Uchiyama I."/>
            <person name="Ito T."/>
            <person name="Fujiyama A."/>
            <person name="Inagaki F."/>
            <person name="Takami H."/>
        </authorList>
    </citation>
    <scope>NUCLEOTIDE SEQUENCE</scope>
    <source>
        <strain evidence="6">Expedition CK06-06</strain>
    </source>
</reference>
<comment type="catalytic activity">
    <reaction evidence="1">
        <text>ATP + protein L-histidine = ADP + protein N-phospho-L-histidine.</text>
        <dbReference type="EC" id="2.7.13.3"/>
    </reaction>
</comment>
<dbReference type="PANTHER" id="PTHR24421">
    <property type="entry name" value="NITRATE/NITRITE SENSOR PROTEIN NARX-RELATED"/>
    <property type="match status" value="1"/>
</dbReference>
<dbReference type="PANTHER" id="PTHR24421:SF10">
    <property type="entry name" value="NITRATE_NITRITE SENSOR PROTEIN NARQ"/>
    <property type="match status" value="1"/>
</dbReference>
<dbReference type="InterPro" id="IPR003594">
    <property type="entry name" value="HATPase_dom"/>
</dbReference>
<keyword evidence="4" id="KW-0418">Kinase</keyword>
<dbReference type="EC" id="2.7.13.3" evidence="2"/>
<dbReference type="Pfam" id="PF02518">
    <property type="entry name" value="HATPase_c"/>
    <property type="match status" value="1"/>
</dbReference>
<organism evidence="6">
    <name type="scientific">marine sediment metagenome</name>
    <dbReference type="NCBI Taxonomy" id="412755"/>
    <lineage>
        <taxon>unclassified sequences</taxon>
        <taxon>metagenomes</taxon>
        <taxon>ecological metagenomes</taxon>
    </lineage>
</organism>
<evidence type="ECO:0000256" key="4">
    <source>
        <dbReference type="ARBA" id="ARBA00022777"/>
    </source>
</evidence>
<proteinExistence type="predicted"/>
<dbReference type="AlphaFoldDB" id="X0YPM6"/>
<evidence type="ECO:0000259" key="5">
    <source>
        <dbReference type="Pfam" id="PF02518"/>
    </source>
</evidence>
<dbReference type="InterPro" id="IPR036890">
    <property type="entry name" value="HATPase_C_sf"/>
</dbReference>